<keyword evidence="12" id="KW-1185">Reference proteome</keyword>
<evidence type="ECO:0000313" key="11">
    <source>
        <dbReference type="EMBL" id="KAI3874934.1"/>
    </source>
</evidence>
<comment type="subcellular location">
    <subcellularLocation>
        <location evidence="1">Nucleus</location>
    </subcellularLocation>
</comment>
<keyword evidence="4" id="KW-0747">Spliceosome</keyword>
<feature type="compositionally biased region" description="Basic and acidic residues" evidence="9">
    <location>
        <begin position="291"/>
        <end position="308"/>
    </location>
</feature>
<evidence type="ECO:0000256" key="2">
    <source>
        <dbReference type="ARBA" id="ARBA00006695"/>
    </source>
</evidence>
<dbReference type="Pfam" id="PF12542">
    <property type="entry name" value="CWC25"/>
    <property type="match status" value="1"/>
</dbReference>
<keyword evidence="3" id="KW-0507">mRNA processing</keyword>
<dbReference type="GO" id="GO:0005684">
    <property type="term" value="C:U2-type spliceosomal complex"/>
    <property type="evidence" value="ECO:0007669"/>
    <property type="project" value="TreeGrafter"/>
</dbReference>
<gene>
    <name evidence="11" type="ORF">MKW98_019507</name>
</gene>
<feature type="compositionally biased region" description="Basic and acidic residues" evidence="9">
    <location>
        <begin position="116"/>
        <end position="127"/>
    </location>
</feature>
<evidence type="ECO:0000256" key="5">
    <source>
        <dbReference type="ARBA" id="ARBA00023054"/>
    </source>
</evidence>
<dbReference type="InterPro" id="IPR022209">
    <property type="entry name" value="CWC25"/>
</dbReference>
<reference evidence="11" key="1">
    <citation type="submission" date="2022-04" db="EMBL/GenBank/DDBJ databases">
        <title>A functionally conserved STORR gene fusion in Papaver species that diverged 16.8 million years ago.</title>
        <authorList>
            <person name="Catania T."/>
        </authorList>
    </citation>
    <scope>NUCLEOTIDE SEQUENCE</scope>
    <source>
        <strain evidence="11">S-188037</strain>
    </source>
</reference>
<evidence type="ECO:0000256" key="4">
    <source>
        <dbReference type="ARBA" id="ARBA00022728"/>
    </source>
</evidence>
<dbReference type="EMBL" id="JAJJMB010012638">
    <property type="protein sequence ID" value="KAI3874934.1"/>
    <property type="molecule type" value="Genomic_DNA"/>
</dbReference>
<feature type="compositionally biased region" description="Basic and acidic residues" evidence="9">
    <location>
        <begin position="243"/>
        <end position="259"/>
    </location>
</feature>
<feature type="compositionally biased region" description="Basic and acidic residues" evidence="9">
    <location>
        <begin position="316"/>
        <end position="332"/>
    </location>
</feature>
<feature type="compositionally biased region" description="Polar residues" evidence="9">
    <location>
        <begin position="100"/>
        <end position="111"/>
    </location>
</feature>
<evidence type="ECO:0000259" key="10">
    <source>
        <dbReference type="SMART" id="SM01083"/>
    </source>
</evidence>
<dbReference type="PANTHER" id="PTHR16196">
    <property type="entry name" value="CELL CYCLE CONTROL PROTEIN CWF25"/>
    <property type="match status" value="1"/>
</dbReference>
<keyword evidence="7" id="KW-0539">Nucleus</keyword>
<keyword evidence="5 8" id="KW-0175">Coiled coil</keyword>
<dbReference type="InterPro" id="IPR019339">
    <property type="entry name" value="CIR_N_dom"/>
</dbReference>
<dbReference type="PANTHER" id="PTHR16196:SF0">
    <property type="entry name" value="PRE-MRNA-SPLICING FACTOR CWC25 HOMOLOG"/>
    <property type="match status" value="1"/>
</dbReference>
<evidence type="ECO:0000256" key="1">
    <source>
        <dbReference type="ARBA" id="ARBA00004123"/>
    </source>
</evidence>
<name>A0AAD4S9D1_9MAGN</name>
<feature type="compositionally biased region" description="Basic residues" evidence="9">
    <location>
        <begin position="174"/>
        <end position="185"/>
    </location>
</feature>
<dbReference type="GO" id="GO:0000398">
    <property type="term" value="P:mRNA splicing, via spliceosome"/>
    <property type="evidence" value="ECO:0007669"/>
    <property type="project" value="TreeGrafter"/>
</dbReference>
<accession>A0AAD4S9D1</accession>
<comment type="caution">
    <text evidence="11">The sequence shown here is derived from an EMBL/GenBank/DDBJ whole genome shotgun (WGS) entry which is preliminary data.</text>
</comment>
<comment type="similarity">
    <text evidence="2">Belongs to the CWC25 family.</text>
</comment>
<dbReference type="InterPro" id="IPR051376">
    <property type="entry name" value="CWC25_splicing_factor"/>
</dbReference>
<evidence type="ECO:0000256" key="3">
    <source>
        <dbReference type="ARBA" id="ARBA00022664"/>
    </source>
</evidence>
<dbReference type="Pfam" id="PF10197">
    <property type="entry name" value="Cir_N"/>
    <property type="match status" value="1"/>
</dbReference>
<feature type="region of interest" description="Disordered" evidence="9">
    <location>
        <begin position="83"/>
        <end position="127"/>
    </location>
</feature>
<dbReference type="SMART" id="SM01083">
    <property type="entry name" value="Cir_N"/>
    <property type="match status" value="1"/>
</dbReference>
<feature type="compositionally biased region" description="Basic and acidic residues" evidence="9">
    <location>
        <begin position="372"/>
        <end position="384"/>
    </location>
</feature>
<feature type="region of interest" description="Disordered" evidence="9">
    <location>
        <begin position="147"/>
        <end position="396"/>
    </location>
</feature>
<protein>
    <recommendedName>
        <fullName evidence="10">CBF1-interacting co-repressor CIR N-terminal domain-containing protein</fullName>
    </recommendedName>
</protein>
<feature type="compositionally biased region" description="Basic and acidic residues" evidence="9">
    <location>
        <begin position="268"/>
        <end position="283"/>
    </location>
</feature>
<evidence type="ECO:0000256" key="9">
    <source>
        <dbReference type="SAM" id="MobiDB-lite"/>
    </source>
</evidence>
<evidence type="ECO:0000256" key="6">
    <source>
        <dbReference type="ARBA" id="ARBA00023187"/>
    </source>
</evidence>
<keyword evidence="6" id="KW-0508">mRNA splicing</keyword>
<evidence type="ECO:0000256" key="7">
    <source>
        <dbReference type="ARBA" id="ARBA00023242"/>
    </source>
</evidence>
<feature type="coiled-coil region" evidence="8">
    <location>
        <begin position="22"/>
        <end position="56"/>
    </location>
</feature>
<feature type="compositionally biased region" description="Basic and acidic residues" evidence="9">
    <location>
        <begin position="192"/>
        <end position="234"/>
    </location>
</feature>
<feature type="domain" description="CBF1-interacting co-repressor CIR N-terminal" evidence="10">
    <location>
        <begin position="10"/>
        <end position="46"/>
    </location>
</feature>
<evidence type="ECO:0000313" key="12">
    <source>
        <dbReference type="Proteomes" id="UP001202328"/>
    </source>
</evidence>
<dbReference type="Proteomes" id="UP001202328">
    <property type="component" value="Unassembled WGS sequence"/>
</dbReference>
<proteinExistence type="inferred from homology"/>
<sequence>MGMKFLNKKGWHTGSIRNIETVWKAEQKRAAEDLKIEELRKQIKEEREKAEFRQLQVEAGLVPRQERLDFLYDSGLSVGKPSSADGFKELEALPTAPPVASSSTAKPQASNPGALFEEKPQSANDAWRKLNSDPLLLIRKREQEALARIKNNPIQMAMIKESVGGKKKHDDKEHKKKKKKSKHSSSKGSLSTKDDATTTKGEERREKSHRRDSGHPDNRSSDSEADTYERERNKKSYHRSTHNRSDSELYSTEREERNKKSFHRSTRNRSDSEPDSPERGDRRSYHKSTRNRSDSEPDSTEREELDRRSYHKSTRNRSDSEPDTTVRGERNTRTYHGSTHSESEWSRKRSSHDYSSFKNNEKKSYTETIRSTNDRPATEEDWRSKSRPKHRQTAVKLTKEEKAAKLREMQMDAEVHEEQRWKLLKKAAEDDALEEKRSAIRKEATFLDEARKTVYGSGKGGSSTIEESVRRRKFFMQGQSAAGGETNAFRR</sequence>
<evidence type="ECO:0000256" key="8">
    <source>
        <dbReference type="SAM" id="Coils"/>
    </source>
</evidence>
<organism evidence="11 12">
    <name type="scientific">Papaver atlanticum</name>
    <dbReference type="NCBI Taxonomy" id="357466"/>
    <lineage>
        <taxon>Eukaryota</taxon>
        <taxon>Viridiplantae</taxon>
        <taxon>Streptophyta</taxon>
        <taxon>Embryophyta</taxon>
        <taxon>Tracheophyta</taxon>
        <taxon>Spermatophyta</taxon>
        <taxon>Magnoliopsida</taxon>
        <taxon>Ranunculales</taxon>
        <taxon>Papaveraceae</taxon>
        <taxon>Papaveroideae</taxon>
        <taxon>Papaver</taxon>
    </lineage>
</organism>
<dbReference type="AlphaFoldDB" id="A0AAD4S9D1"/>